<dbReference type="KEGG" id="ptrr:6340361"/>
<sequence>MSKPIVSRSKTARASTGLGSMFGVAAAAPPIRSKSYRASTTQKATSRRPSVDHDAAMMSPPQTDTDAKMSSKAVRVMGVKSSSRRTSTRDTRDKGRSRGEPFPAHDDAPIGHRSRKQSHRANHKAAVPDPYPIDDEQDLYDESPPPEIRPEPSRRKSKRDSAQQLEPLTAPPSADDPIIVDSMDVDAAPAEAERPRRERERERERPRRARGNSDAMGTLAGVAGTAAAVKGFKGMFGLGRKKAAPEEAPRERRRTAYETEDERKRRKRSTTRGGMTEDEAKRLRHERRSLRHGEDVMMSGANGGANGSTDYDAEKEARRAERRAKRDAEKGSRRAELEEAEAKAERRRERERENERATLAEKKARQMAELERRNQEAEEQLRRIAEKEERRKARGKAPVEDKDREHRSSRRKEKDRDAARPKSERRRSHQDEEADRRRRHEERRAARRNSEYPVPVPAEPITDYFDERNGATRSKHRSSRQAAREEENMPYLNNKSGDKTSSWVESLSNEPPLPPPISETVLDPAPGTREIPDDEETPSQDEDIRLRIAGRKGPKRDKERAERRKTEERERERDKTHKHSRRASEFVTAKTGDEDRERKRASRRATYAPAYEEAPVRTWDGRPAVEGTAATAKRGSWFKKIAGF</sequence>
<feature type="region of interest" description="Disordered" evidence="1">
    <location>
        <begin position="239"/>
        <end position="609"/>
    </location>
</feature>
<name>A0A317AEW6_9PLEO</name>
<evidence type="ECO:0000256" key="1">
    <source>
        <dbReference type="SAM" id="MobiDB-lite"/>
    </source>
</evidence>
<feature type="compositionally biased region" description="Polar residues" evidence="1">
    <location>
        <begin position="36"/>
        <end position="48"/>
    </location>
</feature>
<feature type="compositionally biased region" description="Basic and acidic residues" evidence="1">
    <location>
        <begin position="87"/>
        <end position="110"/>
    </location>
</feature>
<protein>
    <submittedName>
        <fullName evidence="2">Trichoplein multi-domain protein</fullName>
    </submittedName>
</protein>
<proteinExistence type="predicted"/>
<reference evidence="2 3" key="1">
    <citation type="journal article" date="2018" name="BMC Genomics">
        <title>Comparative genomics of the wheat fungal pathogen Pyrenophora tritici-repentis reveals chromosomal variations and genome plasticity.</title>
        <authorList>
            <person name="Moolhuijzen P."/>
            <person name="See P.T."/>
            <person name="Hane J.K."/>
            <person name="Shi G."/>
            <person name="Liu Z."/>
            <person name="Oliver R.P."/>
            <person name="Moffat C.S."/>
        </authorList>
    </citation>
    <scope>NUCLEOTIDE SEQUENCE [LARGE SCALE GENOMIC DNA]</scope>
    <source>
        <strain evidence="2">M4</strain>
    </source>
</reference>
<dbReference type="EMBL" id="NQIK02000001">
    <property type="protein sequence ID" value="KAF7576972.1"/>
    <property type="molecule type" value="Genomic_DNA"/>
</dbReference>
<evidence type="ECO:0000313" key="3">
    <source>
        <dbReference type="Proteomes" id="UP000245464"/>
    </source>
</evidence>
<organism evidence="2 3">
    <name type="scientific">Pyrenophora tritici-repentis</name>
    <dbReference type="NCBI Taxonomy" id="45151"/>
    <lineage>
        <taxon>Eukaryota</taxon>
        <taxon>Fungi</taxon>
        <taxon>Dikarya</taxon>
        <taxon>Ascomycota</taxon>
        <taxon>Pezizomycotina</taxon>
        <taxon>Dothideomycetes</taxon>
        <taxon>Pleosporomycetidae</taxon>
        <taxon>Pleosporales</taxon>
        <taxon>Pleosporineae</taxon>
        <taxon>Pleosporaceae</taxon>
        <taxon>Pyrenophora</taxon>
    </lineage>
</organism>
<feature type="compositionally biased region" description="Acidic residues" evidence="1">
    <location>
        <begin position="532"/>
        <end position="541"/>
    </location>
</feature>
<feature type="compositionally biased region" description="Basic and acidic residues" evidence="1">
    <location>
        <begin position="243"/>
        <end position="263"/>
    </location>
</feature>
<feature type="compositionally biased region" description="Basic and acidic residues" evidence="1">
    <location>
        <begin position="191"/>
        <end position="205"/>
    </location>
</feature>
<dbReference type="AlphaFoldDB" id="A0A317AEW6"/>
<accession>A0A317AEW6</accession>
<evidence type="ECO:0000313" key="2">
    <source>
        <dbReference type="EMBL" id="KAF7576972.1"/>
    </source>
</evidence>
<feature type="compositionally biased region" description="Basic and acidic residues" evidence="1">
    <location>
        <begin position="429"/>
        <end position="450"/>
    </location>
</feature>
<feature type="compositionally biased region" description="Basic and acidic residues" evidence="1">
    <location>
        <begin position="312"/>
        <end position="422"/>
    </location>
</feature>
<feature type="region of interest" description="Disordered" evidence="1">
    <location>
        <begin position="1"/>
        <end position="220"/>
    </location>
</feature>
<feature type="compositionally biased region" description="Polar residues" evidence="1">
    <location>
        <begin position="8"/>
        <end position="18"/>
    </location>
</feature>
<dbReference type="RefSeq" id="XP_065965243.1">
    <property type="nucleotide sequence ID" value="XM_066103041.1"/>
</dbReference>
<feature type="compositionally biased region" description="Polar residues" evidence="1">
    <location>
        <begin position="491"/>
        <end position="504"/>
    </location>
</feature>
<comment type="caution">
    <text evidence="2">The sequence shown here is derived from an EMBL/GenBank/DDBJ whole genome shotgun (WGS) entry which is preliminary data.</text>
</comment>
<dbReference type="GeneID" id="6340361"/>
<feature type="compositionally biased region" description="Basic and acidic residues" evidence="1">
    <location>
        <begin position="556"/>
        <end position="575"/>
    </location>
</feature>
<dbReference type="Proteomes" id="UP000245464">
    <property type="component" value="Chromosome 1"/>
</dbReference>
<feature type="compositionally biased region" description="Basic residues" evidence="1">
    <location>
        <begin position="112"/>
        <end position="123"/>
    </location>
</feature>
<feature type="compositionally biased region" description="Acidic residues" evidence="1">
    <location>
        <begin position="132"/>
        <end position="141"/>
    </location>
</feature>
<gene>
    <name evidence="2" type="ORF">PtrM4_012120</name>
</gene>